<sequence>MVYWYIVFMMQTQTQHHPHSHSPIKNINFKNSLGQFYQIGAGVAQVDDRRGAARRGVCKRRPSTTTTTKTSGQLKLRQVALFISKTDRGFEEHFRFATASRALRKGKTQTQARARVDERRIIGRKNRYPRLVAAARVAQPEIATLPPFLAPLVICNLY</sequence>
<keyword evidence="2" id="KW-1185">Reference proteome</keyword>
<name>A0AAN9Y0A0_9HEMI</name>
<evidence type="ECO:0000313" key="2">
    <source>
        <dbReference type="Proteomes" id="UP001367676"/>
    </source>
</evidence>
<gene>
    <name evidence="1" type="ORF">V9T40_000241</name>
</gene>
<evidence type="ECO:0000313" key="1">
    <source>
        <dbReference type="EMBL" id="KAK7579612.1"/>
    </source>
</evidence>
<dbReference type="Proteomes" id="UP001367676">
    <property type="component" value="Unassembled WGS sequence"/>
</dbReference>
<organism evidence="1 2">
    <name type="scientific">Parthenolecanium corni</name>
    <dbReference type="NCBI Taxonomy" id="536013"/>
    <lineage>
        <taxon>Eukaryota</taxon>
        <taxon>Metazoa</taxon>
        <taxon>Ecdysozoa</taxon>
        <taxon>Arthropoda</taxon>
        <taxon>Hexapoda</taxon>
        <taxon>Insecta</taxon>
        <taxon>Pterygota</taxon>
        <taxon>Neoptera</taxon>
        <taxon>Paraneoptera</taxon>
        <taxon>Hemiptera</taxon>
        <taxon>Sternorrhyncha</taxon>
        <taxon>Coccoidea</taxon>
        <taxon>Coccidae</taxon>
        <taxon>Parthenolecanium</taxon>
    </lineage>
</organism>
<proteinExistence type="predicted"/>
<accession>A0AAN9Y0A0</accession>
<comment type="caution">
    <text evidence="1">The sequence shown here is derived from an EMBL/GenBank/DDBJ whole genome shotgun (WGS) entry which is preliminary data.</text>
</comment>
<dbReference type="AlphaFoldDB" id="A0AAN9Y0A0"/>
<dbReference type="EMBL" id="JBBCAQ010000034">
    <property type="protein sequence ID" value="KAK7579612.1"/>
    <property type="molecule type" value="Genomic_DNA"/>
</dbReference>
<reference evidence="1 2" key="1">
    <citation type="submission" date="2024-03" db="EMBL/GenBank/DDBJ databases">
        <title>Adaptation during the transition from Ophiocordyceps entomopathogen to insect associate is accompanied by gene loss and intensified selection.</title>
        <authorList>
            <person name="Ward C.M."/>
            <person name="Onetto C.A."/>
            <person name="Borneman A.R."/>
        </authorList>
    </citation>
    <scope>NUCLEOTIDE SEQUENCE [LARGE SCALE GENOMIC DNA]</scope>
    <source>
        <strain evidence="1">AWRI1</strain>
        <tissue evidence="1">Single Adult Female</tissue>
    </source>
</reference>
<protein>
    <submittedName>
        <fullName evidence="1">Uncharacterized protein</fullName>
    </submittedName>
</protein>